<dbReference type="GO" id="GO:0003677">
    <property type="term" value="F:DNA binding"/>
    <property type="evidence" value="ECO:0007669"/>
    <property type="project" value="UniProtKB-KW"/>
</dbReference>
<keyword evidence="2 7" id="KW-0808">Transferase</keyword>
<dbReference type="SMART" id="SM00486">
    <property type="entry name" value="POLBc"/>
    <property type="match status" value="1"/>
</dbReference>
<feature type="domain" description="DNA-directed DNA polymerase family B multifunctional" evidence="8">
    <location>
        <begin position="407"/>
        <end position="741"/>
    </location>
</feature>
<keyword evidence="5 7" id="KW-0238">DNA-binding</keyword>
<dbReference type="InterPro" id="IPR006134">
    <property type="entry name" value="DNA-dir_DNA_pol_B_multi_dom"/>
</dbReference>
<dbReference type="PANTHER" id="PTHR10322">
    <property type="entry name" value="DNA POLYMERASE CATALYTIC SUBUNIT"/>
    <property type="match status" value="1"/>
</dbReference>
<dbReference type="AlphaFoldDB" id="A0A148KL82"/>
<dbReference type="InterPro" id="IPR006172">
    <property type="entry name" value="DNA-dir_DNA_pol_B"/>
</dbReference>
<keyword evidence="3 7" id="KW-0548">Nucleotidyltransferase</keyword>
<dbReference type="STRING" id="1799789.AX660_01360"/>
<dbReference type="Gene3D" id="6.10.140.1130">
    <property type="match status" value="1"/>
</dbReference>
<dbReference type="InterPro" id="IPR043502">
    <property type="entry name" value="DNA/RNA_pol_sf"/>
</dbReference>
<dbReference type="NCBIfam" id="NF004421">
    <property type="entry name" value="PRK05762.1-2"/>
    <property type="match status" value="1"/>
</dbReference>
<dbReference type="InterPro" id="IPR017964">
    <property type="entry name" value="DNA-dir_DNA_pol_B_CS"/>
</dbReference>
<dbReference type="InterPro" id="IPR012337">
    <property type="entry name" value="RNaseH-like_sf"/>
</dbReference>
<dbReference type="Gene3D" id="3.30.420.10">
    <property type="entry name" value="Ribonuclease H-like superfamily/Ribonuclease H"/>
    <property type="match status" value="1"/>
</dbReference>
<evidence type="ECO:0000256" key="6">
    <source>
        <dbReference type="ARBA" id="ARBA00049244"/>
    </source>
</evidence>
<dbReference type="InterPro" id="IPR036397">
    <property type="entry name" value="RNaseH_sf"/>
</dbReference>
<dbReference type="SUPFAM" id="SSF53098">
    <property type="entry name" value="Ribonuclease H-like"/>
    <property type="match status" value="1"/>
</dbReference>
<dbReference type="EMBL" id="LSNE01000015">
    <property type="protein sequence ID" value="KXI27066.1"/>
    <property type="molecule type" value="Genomic_DNA"/>
</dbReference>
<dbReference type="Gene3D" id="1.10.132.60">
    <property type="entry name" value="DNA polymerase family B, C-terminal domain"/>
    <property type="match status" value="1"/>
</dbReference>
<dbReference type="RefSeq" id="WP_068381327.1">
    <property type="nucleotide sequence ID" value="NZ_LSNE01000015.1"/>
</dbReference>
<dbReference type="EC" id="2.7.7.7" evidence="7"/>
<dbReference type="InterPro" id="IPR023211">
    <property type="entry name" value="DNA_pol_palm_dom_sf"/>
</dbReference>
<evidence type="ECO:0000313" key="11">
    <source>
        <dbReference type="Proteomes" id="UP000070299"/>
    </source>
</evidence>
<evidence type="ECO:0000313" key="10">
    <source>
        <dbReference type="EMBL" id="KXI27066.1"/>
    </source>
</evidence>
<dbReference type="CDD" id="cd05784">
    <property type="entry name" value="DNA_polB_II_exo"/>
    <property type="match status" value="1"/>
</dbReference>
<evidence type="ECO:0000256" key="1">
    <source>
        <dbReference type="ARBA" id="ARBA00005755"/>
    </source>
</evidence>
<evidence type="ECO:0000256" key="7">
    <source>
        <dbReference type="RuleBase" id="RU000442"/>
    </source>
</evidence>
<evidence type="ECO:0000256" key="5">
    <source>
        <dbReference type="ARBA" id="ARBA00023125"/>
    </source>
</evidence>
<evidence type="ECO:0000259" key="8">
    <source>
        <dbReference type="Pfam" id="PF00136"/>
    </source>
</evidence>
<dbReference type="Pfam" id="PF03104">
    <property type="entry name" value="DNA_pol_B_exo1"/>
    <property type="match status" value="1"/>
</dbReference>
<evidence type="ECO:0000256" key="3">
    <source>
        <dbReference type="ARBA" id="ARBA00022695"/>
    </source>
</evidence>
<dbReference type="InterPro" id="IPR006133">
    <property type="entry name" value="DNA-dir_DNA_pol_B_exonuc"/>
</dbReference>
<dbReference type="Gene3D" id="3.90.1600.10">
    <property type="entry name" value="Palm domain of DNA polymerase"/>
    <property type="match status" value="2"/>
</dbReference>
<keyword evidence="7" id="KW-0235">DNA replication</keyword>
<dbReference type="Gene3D" id="3.30.70.2250">
    <property type="match status" value="1"/>
</dbReference>
<dbReference type="CDD" id="cd05537">
    <property type="entry name" value="POLBc_Pol_II"/>
    <property type="match status" value="1"/>
</dbReference>
<dbReference type="SUPFAM" id="SSF56672">
    <property type="entry name" value="DNA/RNA polymerases"/>
    <property type="match status" value="1"/>
</dbReference>
<dbReference type="OrthoDB" id="5807460at2"/>
<dbReference type="GO" id="GO:0045004">
    <property type="term" value="P:DNA replication proofreading"/>
    <property type="evidence" value="ECO:0007669"/>
    <property type="project" value="TreeGrafter"/>
</dbReference>
<name>A0A148KL82_9ALTE</name>
<gene>
    <name evidence="10" type="ORF">AX660_01360</name>
</gene>
<dbReference type="InterPro" id="IPR050240">
    <property type="entry name" value="DNA_pol_type-B"/>
</dbReference>
<dbReference type="FunFam" id="3.90.1600.10:FF:000030">
    <property type="entry name" value="DNA polymerase II"/>
    <property type="match status" value="1"/>
</dbReference>
<protein>
    <recommendedName>
        <fullName evidence="7">DNA polymerase</fullName>
        <ecNumber evidence="7">2.7.7.7</ecNumber>
    </recommendedName>
</protein>
<dbReference type="PRINTS" id="PR00106">
    <property type="entry name" value="DNAPOLB"/>
</dbReference>
<proteinExistence type="inferred from homology"/>
<sequence length="813" mass="92149">MLTEISGFILTVQPLDRGDKGFLELWLHTAQGPLKVITEAQKVPFFILQDNAAYAQTLLDAARIPYQYQTLKLTTFEHQAVGALYFTTPRQAFVARDILKQGQIVCYEDDIRLGERYLMERFVYGSATVVGQVIENADVSLPFLSIEQARLKPGVFSPTFKLLSLDIECSEQGDLFSIGLLGDDFKQVLMIGEPNLCSSQRGEPNIYSSQRSEPHLCSSQSSEDWICWQADEKTLLQSLVRQIQTFDPDIIVGWNVVNFDFRLLLKRAALHKVKLNLGRNQQPLEWRDARNEVNQGYVSMAGRVVVDGIDALKTATYQFDSFSLEAVAQNLLGKGKATEDVDNRLAQIEYDFQHNKVKLAEYNIQDCALVLEIFAHTKVLDFLRLRSQLTGLELDRMGGSVAAFVNLYLPKLHRAGYIAPKRPEDGGLASPGGYVMESKPGLYQHVLLLDFKSLYPSIIRTFKIDPLGLVEGLLSPETAIQGYRGAMFDREKHFLPDIITSLWQQRDQAKKDKDSVRSQAIKILMNSFYGVLGSGGCPFYDTRLASSITLRGHDIMQTTAKWIREAGYEVIYGDTDSTFVALHGIDDDAAAQVIGKQLVQSINQQWTELIEQQYHLENYLEIEFESHFVQFLMPTIRGSELGSKKRYAGLKRSAKGDELVFKGLETVRSDWTALAKNFQLTLYQMVFAKQDVSQFIQNTINDTLTGRVDKDLIYRKRIRRRLNLYIKNVPPHVRAARLADEQYVALGKSARYQNKGWISYIITVNGPEPVEFLRSTIDYAHYIDKQIKPIAEGILPFIGLSFSNISSRQLDLF</sequence>
<dbReference type="InterPro" id="IPR042087">
    <property type="entry name" value="DNA_pol_B_thumb"/>
</dbReference>
<evidence type="ECO:0000256" key="4">
    <source>
        <dbReference type="ARBA" id="ARBA00022932"/>
    </source>
</evidence>
<dbReference type="GO" id="GO:0008296">
    <property type="term" value="F:3'-5'-DNA exonuclease activity"/>
    <property type="evidence" value="ECO:0007669"/>
    <property type="project" value="TreeGrafter"/>
</dbReference>
<dbReference type="GO" id="GO:0009432">
    <property type="term" value="P:SOS response"/>
    <property type="evidence" value="ECO:0007669"/>
    <property type="project" value="TreeGrafter"/>
</dbReference>
<keyword evidence="11" id="KW-1185">Reference proteome</keyword>
<dbReference type="GO" id="GO:0003887">
    <property type="term" value="F:DNA-directed DNA polymerase activity"/>
    <property type="evidence" value="ECO:0007669"/>
    <property type="project" value="UniProtKB-KW"/>
</dbReference>
<evidence type="ECO:0000256" key="2">
    <source>
        <dbReference type="ARBA" id="ARBA00022679"/>
    </source>
</evidence>
<dbReference type="PROSITE" id="PS00116">
    <property type="entry name" value="DNA_POLYMERASE_B"/>
    <property type="match status" value="1"/>
</dbReference>
<reference evidence="11" key="1">
    <citation type="submission" date="2016-02" db="EMBL/GenBank/DDBJ databases">
        <authorList>
            <person name="Schultz-Johansen M."/>
            <person name="Glaring M.A."/>
            <person name="Bech P.K."/>
            <person name="Stougaard P."/>
        </authorList>
    </citation>
    <scope>NUCLEOTIDE SEQUENCE [LARGE SCALE GENOMIC DNA]</scope>
    <source>
        <strain evidence="11">S66</strain>
    </source>
</reference>
<keyword evidence="4 7" id="KW-0239">DNA-directed DNA polymerase</keyword>
<evidence type="ECO:0000259" key="9">
    <source>
        <dbReference type="Pfam" id="PF03104"/>
    </source>
</evidence>
<dbReference type="PANTHER" id="PTHR10322:SF23">
    <property type="entry name" value="DNA POLYMERASE DELTA CATALYTIC SUBUNIT"/>
    <property type="match status" value="1"/>
</dbReference>
<accession>A0A148KL82</accession>
<organism evidence="10 11">
    <name type="scientific">Paraglaciecola hydrolytica</name>
    <dbReference type="NCBI Taxonomy" id="1799789"/>
    <lineage>
        <taxon>Bacteria</taxon>
        <taxon>Pseudomonadati</taxon>
        <taxon>Pseudomonadota</taxon>
        <taxon>Gammaproteobacteria</taxon>
        <taxon>Alteromonadales</taxon>
        <taxon>Alteromonadaceae</taxon>
        <taxon>Paraglaciecola</taxon>
    </lineage>
</organism>
<feature type="domain" description="DNA-directed DNA polymerase family B exonuclease" evidence="9">
    <location>
        <begin position="151"/>
        <end position="327"/>
    </location>
</feature>
<comment type="caution">
    <text evidence="10">The sequence shown here is derived from an EMBL/GenBank/DDBJ whole genome shotgun (WGS) entry which is preliminary data.</text>
</comment>
<dbReference type="Proteomes" id="UP000070299">
    <property type="component" value="Unassembled WGS sequence"/>
</dbReference>
<dbReference type="GO" id="GO:0000166">
    <property type="term" value="F:nucleotide binding"/>
    <property type="evidence" value="ECO:0007669"/>
    <property type="project" value="InterPro"/>
</dbReference>
<comment type="similarity">
    <text evidence="1 7">Belongs to the DNA polymerase type-B family.</text>
</comment>
<comment type="catalytic activity">
    <reaction evidence="6 7">
        <text>DNA(n) + a 2'-deoxyribonucleoside 5'-triphosphate = DNA(n+1) + diphosphate</text>
        <dbReference type="Rhea" id="RHEA:22508"/>
        <dbReference type="Rhea" id="RHEA-COMP:17339"/>
        <dbReference type="Rhea" id="RHEA-COMP:17340"/>
        <dbReference type="ChEBI" id="CHEBI:33019"/>
        <dbReference type="ChEBI" id="CHEBI:61560"/>
        <dbReference type="ChEBI" id="CHEBI:173112"/>
        <dbReference type="EC" id="2.7.7.7"/>
    </reaction>
</comment>
<dbReference type="Pfam" id="PF00136">
    <property type="entry name" value="DNA_pol_B"/>
    <property type="match status" value="1"/>
</dbReference>